<dbReference type="EMBL" id="LT838272">
    <property type="protein sequence ID" value="SMB95927.1"/>
    <property type="molecule type" value="Genomic_DNA"/>
</dbReference>
<name>A0A1W1VRE9_9FIRM</name>
<dbReference type="Proteomes" id="UP000192569">
    <property type="component" value="Chromosome I"/>
</dbReference>
<dbReference type="AlphaFoldDB" id="A0A1W1VRE9"/>
<accession>A0A1W1VRE9</accession>
<keyword evidence="2" id="KW-1185">Reference proteome</keyword>
<evidence type="ECO:0000313" key="2">
    <source>
        <dbReference type="Proteomes" id="UP000192569"/>
    </source>
</evidence>
<organism evidence="1 2">
    <name type="scientific">Thermanaeromonas toyohensis ToBE</name>
    <dbReference type="NCBI Taxonomy" id="698762"/>
    <lineage>
        <taxon>Bacteria</taxon>
        <taxon>Bacillati</taxon>
        <taxon>Bacillota</taxon>
        <taxon>Clostridia</taxon>
        <taxon>Neomoorellales</taxon>
        <taxon>Neomoorellaceae</taxon>
        <taxon>Thermanaeromonas</taxon>
    </lineage>
</organism>
<evidence type="ECO:0008006" key="3">
    <source>
        <dbReference type="Google" id="ProtNLM"/>
    </source>
</evidence>
<gene>
    <name evidence="1" type="ORF">SAMN00808754_1356</name>
</gene>
<sequence>MFVLILTPVRADRVREVIQPYGNIVFDHAGLIDSLGIRDVLQSAARVAADALILDLDVAPGPDLLHAVQGYRIARPHTRIIVLAPGREPGDPTVAGLVGLGIYDILSASPDTDWGALVGQALAGPPATYAQAARWHVIPGLAGGEQVKEKVVIQERPAGAVTIAVIGAAPGLGCTHTALAISAFLARQGHKVALVEDSQRYAFDQYLRTVKAAEGNIKGSKELTGLIFLLIF</sequence>
<evidence type="ECO:0000313" key="1">
    <source>
        <dbReference type="EMBL" id="SMB95927.1"/>
    </source>
</evidence>
<proteinExistence type="predicted"/>
<reference evidence="1 2" key="1">
    <citation type="submission" date="2017-04" db="EMBL/GenBank/DDBJ databases">
        <authorList>
            <person name="Afonso C.L."/>
            <person name="Miller P.J."/>
            <person name="Scott M.A."/>
            <person name="Spackman E."/>
            <person name="Goraichik I."/>
            <person name="Dimitrov K.M."/>
            <person name="Suarez D.L."/>
            <person name="Swayne D.E."/>
        </authorList>
    </citation>
    <scope>NUCLEOTIDE SEQUENCE [LARGE SCALE GENOMIC DNA]</scope>
    <source>
        <strain evidence="1 2">ToBE</strain>
    </source>
</reference>
<protein>
    <recommendedName>
        <fullName evidence="3">CobQ/CobB/MinD/ParA nucleotide binding domain-containing protein</fullName>
    </recommendedName>
</protein>
<dbReference type="STRING" id="698762.SAMN00808754_1356"/>